<dbReference type="InterPro" id="IPR024935">
    <property type="entry name" value="Rubredoxin_dom"/>
</dbReference>
<keyword evidence="3" id="KW-0479">Metal-binding</keyword>
<dbReference type="AlphaFoldDB" id="A0A315ZBY9"/>
<dbReference type="PANTHER" id="PTHR47627:SF1">
    <property type="entry name" value="RUBREDOXIN-1-RELATED"/>
    <property type="match status" value="1"/>
</dbReference>
<comment type="caution">
    <text evidence="7">The sequence shown here is derived from an EMBL/GenBank/DDBJ whole genome shotgun (WGS) entry which is preliminary data.</text>
</comment>
<dbReference type="EMBL" id="QGDO01000002">
    <property type="protein sequence ID" value="PWJ42880.1"/>
    <property type="molecule type" value="Genomic_DNA"/>
</dbReference>
<dbReference type="CDD" id="cd00730">
    <property type="entry name" value="rubredoxin"/>
    <property type="match status" value="1"/>
</dbReference>
<reference evidence="7 8" key="1">
    <citation type="submission" date="2018-03" db="EMBL/GenBank/DDBJ databases">
        <title>Genomic Encyclopedia of Archaeal and Bacterial Type Strains, Phase II (KMG-II): from individual species to whole genera.</title>
        <authorList>
            <person name="Goeker M."/>
        </authorList>
    </citation>
    <scope>NUCLEOTIDE SEQUENCE [LARGE SCALE GENOMIC DNA]</scope>
    <source>
        <strain evidence="7 8">DSM 28229</strain>
    </source>
</reference>
<keyword evidence="2" id="KW-0813">Transport</keyword>
<dbReference type="InterPro" id="IPR024934">
    <property type="entry name" value="Rubredoxin-like_dom"/>
</dbReference>
<dbReference type="InterPro" id="IPR050526">
    <property type="entry name" value="Rubredoxin_ET"/>
</dbReference>
<evidence type="ECO:0000313" key="7">
    <source>
        <dbReference type="EMBL" id="PWJ42880.1"/>
    </source>
</evidence>
<feature type="domain" description="Rubredoxin-like" evidence="6">
    <location>
        <begin position="424"/>
        <end position="475"/>
    </location>
</feature>
<keyword evidence="5" id="KW-0408">Iron</keyword>
<evidence type="ECO:0000256" key="5">
    <source>
        <dbReference type="ARBA" id="ARBA00023004"/>
    </source>
</evidence>
<dbReference type="Pfam" id="PF03460">
    <property type="entry name" value="NIR_SIR_ferr"/>
    <property type="match status" value="1"/>
</dbReference>
<organism evidence="7 8">
    <name type="scientific">Sediminitomix flava</name>
    <dbReference type="NCBI Taxonomy" id="379075"/>
    <lineage>
        <taxon>Bacteria</taxon>
        <taxon>Pseudomonadati</taxon>
        <taxon>Bacteroidota</taxon>
        <taxon>Cytophagia</taxon>
        <taxon>Cytophagales</taxon>
        <taxon>Flammeovirgaceae</taxon>
        <taxon>Sediminitomix</taxon>
    </lineage>
</organism>
<dbReference type="GO" id="GO:0009055">
    <property type="term" value="F:electron transfer activity"/>
    <property type="evidence" value="ECO:0007669"/>
    <property type="project" value="TreeGrafter"/>
</dbReference>
<dbReference type="GO" id="GO:0043448">
    <property type="term" value="P:alkane catabolic process"/>
    <property type="evidence" value="ECO:0007669"/>
    <property type="project" value="TreeGrafter"/>
</dbReference>
<proteinExistence type="predicted"/>
<dbReference type="SUPFAM" id="SSF57802">
    <property type="entry name" value="Rubredoxin-like"/>
    <property type="match status" value="1"/>
</dbReference>
<dbReference type="Gene3D" id="2.20.28.10">
    <property type="match status" value="1"/>
</dbReference>
<name>A0A315ZBY9_SEDFL</name>
<gene>
    <name evidence="7" type="ORF">BC781_102426</name>
</gene>
<dbReference type="Proteomes" id="UP000245535">
    <property type="component" value="Unassembled WGS sequence"/>
</dbReference>
<evidence type="ECO:0000313" key="8">
    <source>
        <dbReference type="Proteomes" id="UP000245535"/>
    </source>
</evidence>
<keyword evidence="4" id="KW-0249">Electron transport</keyword>
<dbReference type="OrthoDB" id="9758182at2"/>
<dbReference type="PANTHER" id="PTHR47627">
    <property type="entry name" value="RUBREDOXIN"/>
    <property type="match status" value="1"/>
</dbReference>
<dbReference type="InterPro" id="IPR036136">
    <property type="entry name" value="Nit/Sulf_reduc_fer-like_dom_sf"/>
</dbReference>
<dbReference type="SUPFAM" id="SSF55124">
    <property type="entry name" value="Nitrite/Sulfite reductase N-terminal domain-like"/>
    <property type="match status" value="2"/>
</dbReference>
<evidence type="ECO:0000256" key="1">
    <source>
        <dbReference type="ARBA" id="ARBA00001965"/>
    </source>
</evidence>
<dbReference type="RefSeq" id="WP_109616999.1">
    <property type="nucleotide sequence ID" value="NZ_QGDO01000002.1"/>
</dbReference>
<evidence type="ECO:0000256" key="4">
    <source>
        <dbReference type="ARBA" id="ARBA00022982"/>
    </source>
</evidence>
<sequence>MLNKRDLVRVFVKGGIISPGDLLKIIITAEELGADYIHFGSRQDILFPVAEKKRDTLEATFKSIQTQYDCDEDGYQNIVSSYAALDVMASSSWLAPHMYHYILDTFDYQPHIKINVVDPAQSMVPLYTGHLNFIASEKENYWFCYIRSSDSDTKLWKCPELIYSFDLVKISRFIEQNELLNEDTNWDEEWKKIKSSSSLELNTVPIENQLAVPSDPFPYYEGMNRLPDGKYWLGLYWRNNKYSISFLKVLCLLCQDTKVGKISLTPWKSFIVKGIDKRELITWEKLLGKFGLNVRHSALELNWHLPVLDEEALALKNYLVRALDKQDISTYGLTFTIKKNALILFTTVVIERTLKDDNWNNDTYNILYAKGFDPNNSEYTYYARDVRKETLPTLMIEVSHMYYEQLDTPSYLSESDTPVEHKVQLNYQCPNCLTVYDESLGDPEQNIKEGTLFMLLPDDYECSVCGNPKDTFVEMVGNGNANVE</sequence>
<dbReference type="GO" id="GO:0016491">
    <property type="term" value="F:oxidoreductase activity"/>
    <property type="evidence" value="ECO:0007669"/>
    <property type="project" value="InterPro"/>
</dbReference>
<evidence type="ECO:0000256" key="2">
    <source>
        <dbReference type="ARBA" id="ARBA00022448"/>
    </source>
</evidence>
<keyword evidence="8" id="KW-1185">Reference proteome</keyword>
<evidence type="ECO:0000259" key="6">
    <source>
        <dbReference type="PROSITE" id="PS50903"/>
    </source>
</evidence>
<dbReference type="InterPro" id="IPR005117">
    <property type="entry name" value="NiRdtase/SiRdtase_haem-b_fer"/>
</dbReference>
<dbReference type="Pfam" id="PF00301">
    <property type="entry name" value="Rubredoxin"/>
    <property type="match status" value="1"/>
</dbReference>
<evidence type="ECO:0000256" key="3">
    <source>
        <dbReference type="ARBA" id="ARBA00022723"/>
    </source>
</evidence>
<accession>A0A315ZBY9</accession>
<comment type="cofactor">
    <cofactor evidence="1">
        <name>Fe(3+)</name>
        <dbReference type="ChEBI" id="CHEBI:29034"/>
    </cofactor>
</comment>
<protein>
    <submittedName>
        <fullName evidence="7">Rubredoxin</fullName>
    </submittedName>
</protein>
<dbReference type="PROSITE" id="PS50903">
    <property type="entry name" value="RUBREDOXIN_LIKE"/>
    <property type="match status" value="1"/>
</dbReference>
<dbReference type="GO" id="GO:0005506">
    <property type="term" value="F:iron ion binding"/>
    <property type="evidence" value="ECO:0007669"/>
    <property type="project" value="InterPro"/>
</dbReference>